<dbReference type="GO" id="GO:0036297">
    <property type="term" value="P:interstrand cross-link repair"/>
    <property type="evidence" value="ECO:0007669"/>
    <property type="project" value="InterPro"/>
</dbReference>
<name>A0A553PVT5_9TELE</name>
<keyword evidence="1" id="KW-0802">TPR repeat</keyword>
<proteinExistence type="predicted"/>
<dbReference type="Pfam" id="PF13181">
    <property type="entry name" value="TPR_8"/>
    <property type="match status" value="1"/>
</dbReference>
<dbReference type="InterPro" id="IPR019734">
    <property type="entry name" value="TPR_rpt"/>
</dbReference>
<reference evidence="2 3" key="1">
    <citation type="journal article" date="2019" name="Sci. Data">
        <title>Hybrid genome assembly and annotation of Danionella translucida.</title>
        <authorList>
            <person name="Kadobianskyi M."/>
            <person name="Schulze L."/>
            <person name="Schuelke M."/>
            <person name="Judkewitz B."/>
        </authorList>
    </citation>
    <scope>NUCLEOTIDE SEQUENCE [LARGE SCALE GENOMIC DNA]</scope>
    <source>
        <strain evidence="2 3">Bolton</strain>
    </source>
</reference>
<dbReference type="PANTHER" id="PTHR15254">
    <property type="entry name" value="FANCONI ANEMIA GROUP G PROTEIN FAMILY MEMBER"/>
    <property type="match status" value="1"/>
</dbReference>
<dbReference type="OrthoDB" id="6355951at2759"/>
<dbReference type="SMART" id="SM00028">
    <property type="entry name" value="TPR"/>
    <property type="match status" value="4"/>
</dbReference>
<evidence type="ECO:0000313" key="3">
    <source>
        <dbReference type="Proteomes" id="UP000316079"/>
    </source>
</evidence>
<organism evidence="2 3">
    <name type="scientific">Danionella cerebrum</name>
    <dbReference type="NCBI Taxonomy" id="2873325"/>
    <lineage>
        <taxon>Eukaryota</taxon>
        <taxon>Metazoa</taxon>
        <taxon>Chordata</taxon>
        <taxon>Craniata</taxon>
        <taxon>Vertebrata</taxon>
        <taxon>Euteleostomi</taxon>
        <taxon>Actinopterygii</taxon>
        <taxon>Neopterygii</taxon>
        <taxon>Teleostei</taxon>
        <taxon>Ostariophysi</taxon>
        <taxon>Cypriniformes</taxon>
        <taxon>Danionidae</taxon>
        <taxon>Danioninae</taxon>
        <taxon>Danionella</taxon>
    </lineage>
</organism>
<dbReference type="PANTHER" id="PTHR15254:SF2">
    <property type="entry name" value="FANCONI ANEMIA GROUP G PROTEIN"/>
    <property type="match status" value="1"/>
</dbReference>
<comment type="caution">
    <text evidence="2">The sequence shown here is derived from an EMBL/GenBank/DDBJ whole genome shotgun (WGS) entry which is preliminary data.</text>
</comment>
<dbReference type="AlphaFoldDB" id="A0A553PVT5"/>
<dbReference type="GO" id="GO:0043240">
    <property type="term" value="C:Fanconi anaemia nuclear complex"/>
    <property type="evidence" value="ECO:0007669"/>
    <property type="project" value="InterPro"/>
</dbReference>
<dbReference type="SUPFAM" id="SSF48452">
    <property type="entry name" value="TPR-like"/>
    <property type="match status" value="2"/>
</dbReference>
<gene>
    <name evidence="2" type="ORF">DNTS_023126</name>
</gene>
<dbReference type="STRING" id="623744.A0A553PVT5"/>
<protein>
    <recommendedName>
        <fullName evidence="4">FA complementation group G</fullName>
    </recommendedName>
</protein>
<evidence type="ECO:0000256" key="1">
    <source>
        <dbReference type="PROSITE-ProRule" id="PRU00339"/>
    </source>
</evidence>
<dbReference type="InterPro" id="IPR011990">
    <property type="entry name" value="TPR-like_helical_dom_sf"/>
</dbReference>
<feature type="repeat" description="TPR" evidence="1">
    <location>
        <begin position="493"/>
        <end position="526"/>
    </location>
</feature>
<feature type="non-terminal residue" evidence="2">
    <location>
        <position position="567"/>
    </location>
</feature>
<sequence length="567" mass="63873">MADSSCLTERWRDENNNVVLAWKQNERRLRENFDDREKCFSGCHKLLQKMQGIPAATERLKLEMTVSYNTLLFSVGLSSPAEIQKTLDHSLLRALGAAGSPVMCADPGKLWEAVLETFVSSEFLPCVHKLLLVQWMLSLIQCQSESILGLLAQADHKREHSAPANLVTETRNLALRLEEDASLMVAMASKDLKDLLHICTVIYQGVEQMTMEKYSDALNAFQEAKELPSPRSLLAQIYTLTGQSFAKLDQPQCALHYFRKAVEVDCACHSAIYQSTLVFRKLGNPKAEMEALNLLYSAVQLECNNSSPSTSLVSPALLLGGEQMTFMSRVPSPSLILHSLAHSLFQRVLSTILICWHHCSQISKILVPVVYLEAGFALIKSERYSDALVVCDEVVTNTFDFIPDKLLLDPSDKQVSETVLESLDFVLWAGAAHLLQANAHWKLKDTKEAITSFTRAINQLVKVFVKQKDWKQQHLRSTEVIDEKLLTLEVSKAQALAGRGVCFLERDQLKEALRDLHLSLQMSPDCNNTEKWLAEVLWRLDRREEASVHWRKAHTSDAIIINVCVLE</sequence>
<accession>A0A553PVT5</accession>
<dbReference type="InterPro" id="IPR039684">
    <property type="entry name" value="FANCG"/>
</dbReference>
<evidence type="ECO:0000313" key="2">
    <source>
        <dbReference type="EMBL" id="TRY81803.1"/>
    </source>
</evidence>
<dbReference type="PROSITE" id="PS50005">
    <property type="entry name" value="TPR"/>
    <property type="match status" value="1"/>
</dbReference>
<keyword evidence="3" id="KW-1185">Reference proteome</keyword>
<evidence type="ECO:0008006" key="4">
    <source>
        <dbReference type="Google" id="ProtNLM"/>
    </source>
</evidence>
<dbReference type="Gene3D" id="1.25.40.10">
    <property type="entry name" value="Tetratricopeptide repeat domain"/>
    <property type="match status" value="2"/>
</dbReference>
<dbReference type="Proteomes" id="UP000316079">
    <property type="component" value="Unassembled WGS sequence"/>
</dbReference>
<dbReference type="EMBL" id="SRMA01026597">
    <property type="protein sequence ID" value="TRY81803.1"/>
    <property type="molecule type" value="Genomic_DNA"/>
</dbReference>